<gene>
    <name evidence="8" type="primary">mobA</name>
    <name evidence="10" type="ORF">DFP98_10953</name>
</gene>
<dbReference type="Pfam" id="PF12804">
    <property type="entry name" value="NTP_transf_3"/>
    <property type="match status" value="1"/>
</dbReference>
<evidence type="ECO:0000313" key="11">
    <source>
        <dbReference type="Proteomes" id="UP000256977"/>
    </source>
</evidence>
<keyword evidence="4 8" id="KW-0547">Nucleotide-binding</keyword>
<protein>
    <recommendedName>
        <fullName evidence="8">Probable molybdenum cofactor guanylyltransferase</fullName>
        <shortName evidence="8">MoCo guanylyltransferase</shortName>
        <ecNumber evidence="8">2.7.7.77</ecNumber>
    </recommendedName>
    <alternativeName>
        <fullName evidence="8">GTP:molybdopterin guanylyltransferase</fullName>
    </alternativeName>
    <alternativeName>
        <fullName evidence="8">Mo-MPT guanylyltransferase</fullName>
    </alternativeName>
    <alternativeName>
        <fullName evidence="8">Molybdopterin guanylyltransferase</fullName>
    </alternativeName>
    <alternativeName>
        <fullName evidence="8">Molybdopterin-guanine dinucleotide synthase</fullName>
        <shortName evidence="8">MGD synthase</shortName>
    </alternativeName>
</protein>
<comment type="caution">
    <text evidence="10">The sequence shown here is derived from an EMBL/GenBank/DDBJ whole genome shotgun (WGS) entry which is preliminary data.</text>
</comment>
<evidence type="ECO:0000256" key="4">
    <source>
        <dbReference type="ARBA" id="ARBA00022741"/>
    </source>
</evidence>
<evidence type="ECO:0000256" key="5">
    <source>
        <dbReference type="ARBA" id="ARBA00022842"/>
    </source>
</evidence>
<accession>A0A3D9JTP8</accession>
<dbReference type="Proteomes" id="UP000256977">
    <property type="component" value="Unassembled WGS sequence"/>
</dbReference>
<feature type="domain" description="MobA-like NTP transferase" evidence="9">
    <location>
        <begin position="18"/>
        <end position="163"/>
    </location>
</feature>
<evidence type="ECO:0000256" key="8">
    <source>
        <dbReference type="HAMAP-Rule" id="MF_00316"/>
    </source>
</evidence>
<evidence type="ECO:0000256" key="2">
    <source>
        <dbReference type="ARBA" id="ARBA00022679"/>
    </source>
</evidence>
<dbReference type="InterPro" id="IPR013482">
    <property type="entry name" value="Molybde_CF_guanTrfase"/>
</dbReference>
<dbReference type="HAMAP" id="MF_00316">
    <property type="entry name" value="MobA"/>
    <property type="match status" value="1"/>
</dbReference>
<feature type="binding site" evidence="8">
    <location>
        <position position="82"/>
    </location>
    <ligand>
        <name>GTP</name>
        <dbReference type="ChEBI" id="CHEBI:37565"/>
    </ligand>
</feature>
<dbReference type="GO" id="GO:0005737">
    <property type="term" value="C:cytoplasm"/>
    <property type="evidence" value="ECO:0007669"/>
    <property type="project" value="UniProtKB-SubCell"/>
</dbReference>
<comment type="function">
    <text evidence="8">Transfers a GMP moiety from GTP to Mo-molybdopterin (Mo-MPT) cofactor (Moco or molybdenum cofactor) to form Mo-molybdopterin guanine dinucleotide (Mo-MGD) cofactor.</text>
</comment>
<keyword evidence="6 8" id="KW-0342">GTP-binding</keyword>
<dbReference type="OrthoDB" id="9788394at2"/>
<dbReference type="EMBL" id="QRDZ01000009">
    <property type="protein sequence ID" value="RED77442.1"/>
    <property type="molecule type" value="Genomic_DNA"/>
</dbReference>
<dbReference type="InterPro" id="IPR025877">
    <property type="entry name" value="MobA-like_NTP_Trfase"/>
</dbReference>
<feature type="binding site" evidence="8">
    <location>
        <begin position="21"/>
        <end position="23"/>
    </location>
    <ligand>
        <name>GTP</name>
        <dbReference type="ChEBI" id="CHEBI:37565"/>
    </ligand>
</feature>
<dbReference type="RefSeq" id="WP_116061064.1">
    <property type="nucleotide sequence ID" value="NZ_QRDZ01000009.1"/>
</dbReference>
<name>A0A3D9JTP8_9BACL</name>
<evidence type="ECO:0000256" key="7">
    <source>
        <dbReference type="ARBA" id="ARBA00023150"/>
    </source>
</evidence>
<evidence type="ECO:0000259" key="9">
    <source>
        <dbReference type="Pfam" id="PF12804"/>
    </source>
</evidence>
<feature type="binding site" evidence="8">
    <location>
        <position position="111"/>
    </location>
    <ligand>
        <name>Mg(2+)</name>
        <dbReference type="ChEBI" id="CHEBI:18420"/>
    </ligand>
</feature>
<comment type="cofactor">
    <cofactor evidence="8">
        <name>Mg(2+)</name>
        <dbReference type="ChEBI" id="CHEBI:18420"/>
    </cofactor>
</comment>
<keyword evidence="10" id="KW-0548">Nucleotidyltransferase</keyword>
<comment type="catalytic activity">
    <reaction evidence="8">
        <text>Mo-molybdopterin + GTP + H(+) = Mo-molybdopterin guanine dinucleotide + diphosphate</text>
        <dbReference type="Rhea" id="RHEA:34243"/>
        <dbReference type="ChEBI" id="CHEBI:15378"/>
        <dbReference type="ChEBI" id="CHEBI:33019"/>
        <dbReference type="ChEBI" id="CHEBI:37565"/>
        <dbReference type="ChEBI" id="CHEBI:71302"/>
        <dbReference type="ChEBI" id="CHEBI:71310"/>
        <dbReference type="EC" id="2.7.7.77"/>
    </reaction>
</comment>
<dbReference type="InterPro" id="IPR029044">
    <property type="entry name" value="Nucleotide-diphossugar_trans"/>
</dbReference>
<feature type="binding site" evidence="8">
    <location>
        <position position="111"/>
    </location>
    <ligand>
        <name>GTP</name>
        <dbReference type="ChEBI" id="CHEBI:37565"/>
    </ligand>
</feature>
<comment type="caution">
    <text evidence="8">Lacks conserved residue(s) required for the propagation of feature annotation.</text>
</comment>
<dbReference type="PANTHER" id="PTHR19136:SF81">
    <property type="entry name" value="MOLYBDENUM COFACTOR GUANYLYLTRANSFERASE"/>
    <property type="match status" value="1"/>
</dbReference>
<keyword evidence="5 8" id="KW-0460">Magnesium</keyword>
<sequence length="219" mass="24590">MLDTTDRLPIDERACLSGIILAGGRSRRMGGVHKALLPFREEKMIHRQLGKLKEICSEIILVTNEPRTFLPLVDNNVRIITDFYPDKGPLGGIHAALSLACHTNVWVVACDMPFISPQAARTLLAVKTEGDGEAAVPYFHGQMYPFHGIYDKSCVERIPYLFGRGQFRVNGFLDAIRCVKVEEAEFRRNGIDSRFVLNLNTPEQYESLLALDTQEAADR</sequence>
<evidence type="ECO:0000256" key="6">
    <source>
        <dbReference type="ARBA" id="ARBA00023134"/>
    </source>
</evidence>
<keyword evidence="2 8" id="KW-0808">Transferase</keyword>
<feature type="binding site" evidence="8">
    <location>
        <position position="34"/>
    </location>
    <ligand>
        <name>GTP</name>
        <dbReference type="ChEBI" id="CHEBI:37565"/>
    </ligand>
</feature>
<dbReference type="GO" id="GO:0006777">
    <property type="term" value="P:Mo-molybdopterin cofactor biosynthetic process"/>
    <property type="evidence" value="ECO:0007669"/>
    <property type="project" value="UniProtKB-KW"/>
</dbReference>
<dbReference type="EC" id="2.7.7.77" evidence="8"/>
<dbReference type="SUPFAM" id="SSF53448">
    <property type="entry name" value="Nucleotide-diphospho-sugar transferases"/>
    <property type="match status" value="1"/>
</dbReference>
<keyword evidence="11" id="KW-1185">Reference proteome</keyword>
<comment type="domain">
    <text evidence="8">The N-terminal domain determines nucleotide recognition and specific binding, while the C-terminal domain determines the specific binding to the target protein.</text>
</comment>
<comment type="subcellular location">
    <subcellularLocation>
        <location evidence="8">Cytoplasm</location>
    </subcellularLocation>
</comment>
<comment type="similarity">
    <text evidence="8">Belongs to the MobA family.</text>
</comment>
<proteinExistence type="inferred from homology"/>
<dbReference type="GO" id="GO:0061603">
    <property type="term" value="F:molybdenum cofactor guanylyltransferase activity"/>
    <property type="evidence" value="ECO:0007669"/>
    <property type="project" value="UniProtKB-EC"/>
</dbReference>
<evidence type="ECO:0000313" key="10">
    <source>
        <dbReference type="EMBL" id="RED77442.1"/>
    </source>
</evidence>
<keyword evidence="1 8" id="KW-0963">Cytoplasm</keyword>
<evidence type="ECO:0000256" key="1">
    <source>
        <dbReference type="ARBA" id="ARBA00022490"/>
    </source>
</evidence>
<dbReference type="CDD" id="cd02503">
    <property type="entry name" value="MobA"/>
    <property type="match status" value="1"/>
</dbReference>
<dbReference type="GO" id="GO:0005525">
    <property type="term" value="F:GTP binding"/>
    <property type="evidence" value="ECO:0007669"/>
    <property type="project" value="UniProtKB-UniRule"/>
</dbReference>
<evidence type="ECO:0000256" key="3">
    <source>
        <dbReference type="ARBA" id="ARBA00022723"/>
    </source>
</evidence>
<dbReference type="GO" id="GO:0046872">
    <property type="term" value="F:metal ion binding"/>
    <property type="evidence" value="ECO:0007669"/>
    <property type="project" value="UniProtKB-KW"/>
</dbReference>
<dbReference type="Gene3D" id="3.90.550.10">
    <property type="entry name" value="Spore Coat Polysaccharide Biosynthesis Protein SpsA, Chain A"/>
    <property type="match status" value="1"/>
</dbReference>
<keyword evidence="7 8" id="KW-0501">Molybdenum cofactor biosynthesis</keyword>
<dbReference type="AlphaFoldDB" id="A0A3D9JTP8"/>
<organism evidence="10 11">
    <name type="scientific">Cohnella phaseoli</name>
    <dbReference type="NCBI Taxonomy" id="456490"/>
    <lineage>
        <taxon>Bacteria</taxon>
        <taxon>Bacillati</taxon>
        <taxon>Bacillota</taxon>
        <taxon>Bacilli</taxon>
        <taxon>Bacillales</taxon>
        <taxon>Paenibacillaceae</taxon>
        <taxon>Cohnella</taxon>
    </lineage>
</organism>
<keyword evidence="3 8" id="KW-0479">Metal-binding</keyword>
<reference evidence="10 11" key="1">
    <citation type="submission" date="2018-07" db="EMBL/GenBank/DDBJ databases">
        <title>Genomic Encyclopedia of Type Strains, Phase III (KMG-III): the genomes of soil and plant-associated and newly described type strains.</title>
        <authorList>
            <person name="Whitman W."/>
        </authorList>
    </citation>
    <scope>NUCLEOTIDE SEQUENCE [LARGE SCALE GENOMIC DNA]</scope>
    <source>
        <strain evidence="10 11">CECT 7287</strain>
    </source>
</reference>
<dbReference type="PANTHER" id="PTHR19136">
    <property type="entry name" value="MOLYBDENUM COFACTOR GUANYLYLTRANSFERASE"/>
    <property type="match status" value="1"/>
</dbReference>